<evidence type="ECO:0000313" key="2">
    <source>
        <dbReference type="Proteomes" id="UP001344658"/>
    </source>
</evidence>
<sequence>MSVLIQGPQIRQILLGTKVDRATASLPQTAQAAIFTVTGGRILVTGLVGEVTTVMGGTATTLKVTSNPASGTDVDLTSATAVTSKEVGAQFTLPNASAGALVVNNAGGGGQLPSHNPYIVPVGTIDLVTSASDTGSVKWSLTYVPLDDGASVTAA</sequence>
<dbReference type="RefSeq" id="WP_330800167.1">
    <property type="nucleotide sequence ID" value="NZ_JAZEWV010000046.1"/>
</dbReference>
<comment type="caution">
    <text evidence="1">The sequence shown here is derived from an EMBL/GenBank/DDBJ whole genome shotgun (WGS) entry which is preliminary data.</text>
</comment>
<accession>A0ABU7PKU6</accession>
<name>A0ABU7PKU6_9ACTN</name>
<dbReference type="Proteomes" id="UP001344658">
    <property type="component" value="Unassembled WGS sequence"/>
</dbReference>
<evidence type="ECO:0008006" key="3">
    <source>
        <dbReference type="Google" id="ProtNLM"/>
    </source>
</evidence>
<organism evidence="1 2">
    <name type="scientific">Actinacidiphila polyblastidii</name>
    <dbReference type="NCBI Taxonomy" id="3110430"/>
    <lineage>
        <taxon>Bacteria</taxon>
        <taxon>Bacillati</taxon>
        <taxon>Actinomycetota</taxon>
        <taxon>Actinomycetes</taxon>
        <taxon>Kitasatosporales</taxon>
        <taxon>Streptomycetaceae</taxon>
        <taxon>Actinacidiphila</taxon>
    </lineage>
</organism>
<proteinExistence type="predicted"/>
<keyword evidence="2" id="KW-1185">Reference proteome</keyword>
<gene>
    <name evidence="1" type="ORF">V2S66_31445</name>
</gene>
<reference evidence="1 2" key="1">
    <citation type="submission" date="2023-12" db="EMBL/GenBank/DDBJ databases">
        <title>Streptomyces sp. V4-01.</title>
        <authorList>
            <person name="Somphong A."/>
            <person name="Phongsopitanun W."/>
        </authorList>
    </citation>
    <scope>NUCLEOTIDE SEQUENCE [LARGE SCALE GENOMIC DNA]</scope>
    <source>
        <strain evidence="1 2">V4-01</strain>
    </source>
</reference>
<dbReference type="EMBL" id="JAZEWV010000046">
    <property type="protein sequence ID" value="MEE4546467.1"/>
    <property type="molecule type" value="Genomic_DNA"/>
</dbReference>
<evidence type="ECO:0000313" key="1">
    <source>
        <dbReference type="EMBL" id="MEE4546467.1"/>
    </source>
</evidence>
<protein>
    <recommendedName>
        <fullName evidence="3">WxL domain-containing protein</fullName>
    </recommendedName>
</protein>